<dbReference type="GO" id="GO:0017057">
    <property type="term" value="F:6-phosphogluconolactonase activity"/>
    <property type="evidence" value="ECO:0007669"/>
    <property type="project" value="UniProtKB-UniRule"/>
</dbReference>
<dbReference type="RefSeq" id="WP_095510699.1">
    <property type="nucleotide sequence ID" value="NZ_MQWD01000001.1"/>
</dbReference>
<dbReference type="CDD" id="cd01400">
    <property type="entry name" value="6PGL"/>
    <property type="match status" value="1"/>
</dbReference>
<keyword evidence="10" id="KW-1185">Reference proteome</keyword>
<dbReference type="EC" id="3.1.1.31" evidence="5 7"/>
<evidence type="ECO:0000256" key="4">
    <source>
        <dbReference type="ARBA" id="ARBA00010662"/>
    </source>
</evidence>
<proteinExistence type="inferred from homology"/>
<gene>
    <name evidence="7" type="primary">pgl</name>
    <name evidence="9" type="ORF">BSZ37_11625</name>
</gene>
<dbReference type="Gene3D" id="3.40.50.1360">
    <property type="match status" value="1"/>
</dbReference>
<evidence type="ECO:0000313" key="9">
    <source>
        <dbReference type="EMBL" id="PAP77032.1"/>
    </source>
</evidence>
<evidence type="ECO:0000256" key="3">
    <source>
        <dbReference type="ARBA" id="ARBA00004961"/>
    </source>
</evidence>
<dbReference type="Pfam" id="PF01182">
    <property type="entry name" value="Glucosamine_iso"/>
    <property type="match status" value="1"/>
</dbReference>
<dbReference type="GO" id="GO:0005975">
    <property type="term" value="P:carbohydrate metabolic process"/>
    <property type="evidence" value="ECO:0007669"/>
    <property type="project" value="UniProtKB-UniRule"/>
</dbReference>
<dbReference type="InterPro" id="IPR005900">
    <property type="entry name" value="6-phosphogluconolactonase_DevB"/>
</dbReference>
<evidence type="ECO:0000256" key="1">
    <source>
        <dbReference type="ARBA" id="ARBA00000832"/>
    </source>
</evidence>
<dbReference type="PANTHER" id="PTHR11054:SF0">
    <property type="entry name" value="6-PHOSPHOGLUCONOLACTONASE"/>
    <property type="match status" value="1"/>
</dbReference>
<keyword evidence="7" id="KW-0378">Hydrolase</keyword>
<dbReference type="UniPathway" id="UPA00115">
    <property type="reaction ID" value="UER00409"/>
</dbReference>
<dbReference type="NCBIfam" id="TIGR01198">
    <property type="entry name" value="pgl"/>
    <property type="match status" value="1"/>
</dbReference>
<dbReference type="InterPro" id="IPR006148">
    <property type="entry name" value="Glc/Gal-6P_isomerase"/>
</dbReference>
<evidence type="ECO:0000256" key="7">
    <source>
        <dbReference type="RuleBase" id="RU365095"/>
    </source>
</evidence>
<dbReference type="OrthoDB" id="9810967at2"/>
<sequence length="246" mass="26243">MNAEIVVLPTKQAVAEALADRTATALRAALEQKNRVTLCLTGGSTPVPAYERLAQAEGIDWGRVHVFWGDERCVPPDHEESNFAMAARTLLAPAEVPETNVHKMPGVCPQDEGAAVYEQALEQFFGDDLWFDVLHLGMGDDGHTASLFPGTDALGVTDRRVTPGLAPPSANVRERLTLTFPTLMQAGLCLVAAAGADKREAFSDVLDAYDGEGDGPPVAHVRVEGDLIWLVDAALAQGLTDDEDDG</sequence>
<name>A0A271J0K7_9BACT</name>
<evidence type="ECO:0000256" key="6">
    <source>
        <dbReference type="ARBA" id="ARBA00020337"/>
    </source>
</evidence>
<evidence type="ECO:0000313" key="10">
    <source>
        <dbReference type="Proteomes" id="UP000216339"/>
    </source>
</evidence>
<dbReference type="AlphaFoldDB" id="A0A271J0K7"/>
<dbReference type="GO" id="GO:0006098">
    <property type="term" value="P:pentose-phosphate shunt"/>
    <property type="evidence" value="ECO:0007669"/>
    <property type="project" value="UniProtKB-UniPathway"/>
</dbReference>
<comment type="function">
    <text evidence="2 7">Hydrolysis of 6-phosphogluconolactone to 6-phosphogluconate.</text>
</comment>
<dbReference type="PANTHER" id="PTHR11054">
    <property type="entry name" value="6-PHOSPHOGLUCONOLACTONASE"/>
    <property type="match status" value="1"/>
</dbReference>
<comment type="pathway">
    <text evidence="3 7">Carbohydrate degradation; pentose phosphate pathway; D-ribulose 5-phosphate from D-glucose 6-phosphate (oxidative stage): step 2/3.</text>
</comment>
<dbReference type="EMBL" id="MQWD01000001">
    <property type="protein sequence ID" value="PAP77032.1"/>
    <property type="molecule type" value="Genomic_DNA"/>
</dbReference>
<protein>
    <recommendedName>
        <fullName evidence="6 7">6-phosphogluconolactonase</fullName>
        <shortName evidence="7">6PGL</shortName>
        <ecNumber evidence="5 7">3.1.1.31</ecNumber>
    </recommendedName>
</protein>
<dbReference type="InterPro" id="IPR039104">
    <property type="entry name" value="6PGL"/>
</dbReference>
<comment type="similarity">
    <text evidence="4 7">Belongs to the glucosamine/galactosamine-6-phosphate isomerase family. 6-phosphogluconolactonase subfamily.</text>
</comment>
<feature type="domain" description="Glucosamine/galactosamine-6-phosphate isomerase" evidence="8">
    <location>
        <begin position="10"/>
        <end position="229"/>
    </location>
</feature>
<evidence type="ECO:0000256" key="2">
    <source>
        <dbReference type="ARBA" id="ARBA00002681"/>
    </source>
</evidence>
<dbReference type="SUPFAM" id="SSF100950">
    <property type="entry name" value="NagB/RpiA/CoA transferase-like"/>
    <property type="match status" value="1"/>
</dbReference>
<accession>A0A271J0K7</accession>
<reference evidence="9 10" key="1">
    <citation type="submission" date="2016-11" db="EMBL/GenBank/DDBJ databases">
        <title>Study of marine rhodopsin-containing bacteria.</title>
        <authorList>
            <person name="Yoshizawa S."/>
            <person name="Kumagai Y."/>
            <person name="Kogure K."/>
        </authorList>
    </citation>
    <scope>NUCLEOTIDE SEQUENCE [LARGE SCALE GENOMIC DNA]</scope>
    <source>
        <strain evidence="9 10">SAORIC-28</strain>
    </source>
</reference>
<comment type="caution">
    <text evidence="9">The sequence shown here is derived from an EMBL/GenBank/DDBJ whole genome shotgun (WGS) entry which is preliminary data.</text>
</comment>
<dbReference type="InterPro" id="IPR037171">
    <property type="entry name" value="NagB/RpiA_transferase-like"/>
</dbReference>
<organism evidence="9 10">
    <name type="scientific">Rubrivirga marina</name>
    <dbReference type="NCBI Taxonomy" id="1196024"/>
    <lineage>
        <taxon>Bacteria</taxon>
        <taxon>Pseudomonadati</taxon>
        <taxon>Rhodothermota</taxon>
        <taxon>Rhodothermia</taxon>
        <taxon>Rhodothermales</taxon>
        <taxon>Rubricoccaceae</taxon>
        <taxon>Rubrivirga</taxon>
    </lineage>
</organism>
<evidence type="ECO:0000256" key="5">
    <source>
        <dbReference type="ARBA" id="ARBA00013198"/>
    </source>
</evidence>
<dbReference type="Proteomes" id="UP000216339">
    <property type="component" value="Unassembled WGS sequence"/>
</dbReference>
<comment type="catalytic activity">
    <reaction evidence="1 7">
        <text>6-phospho-D-glucono-1,5-lactone + H2O = 6-phospho-D-gluconate + H(+)</text>
        <dbReference type="Rhea" id="RHEA:12556"/>
        <dbReference type="ChEBI" id="CHEBI:15377"/>
        <dbReference type="ChEBI" id="CHEBI:15378"/>
        <dbReference type="ChEBI" id="CHEBI:57955"/>
        <dbReference type="ChEBI" id="CHEBI:58759"/>
        <dbReference type="EC" id="3.1.1.31"/>
    </reaction>
</comment>
<evidence type="ECO:0000259" key="8">
    <source>
        <dbReference type="Pfam" id="PF01182"/>
    </source>
</evidence>